<name>A0A7W9KJA8_9PSEU</name>
<accession>A0A7W9KJA8</accession>
<gene>
    <name evidence="1" type="ORF">BJ998_004060</name>
</gene>
<reference evidence="1 2" key="1">
    <citation type="submission" date="2020-08" db="EMBL/GenBank/DDBJ databases">
        <title>Sequencing the genomes of 1000 actinobacteria strains.</title>
        <authorList>
            <person name="Klenk H.-P."/>
        </authorList>
    </citation>
    <scope>NUCLEOTIDE SEQUENCE [LARGE SCALE GENOMIC DNA]</scope>
    <source>
        <strain evidence="1 2">DSM 43851</strain>
    </source>
</reference>
<sequence>MDLLEPQLRRAGSSRPAYGADYSQLLRLLDTVMGQAPSQISGQSSVHSLHLQCGPHQGQDKGRCLFVLMRHRGDDNGGQTS</sequence>
<proteinExistence type="predicted"/>
<protein>
    <submittedName>
        <fullName evidence="1">Uncharacterized protein</fullName>
    </submittedName>
</protein>
<dbReference type="AlphaFoldDB" id="A0A7W9KJA8"/>
<dbReference type="Proteomes" id="UP000585638">
    <property type="component" value="Unassembled WGS sequence"/>
</dbReference>
<comment type="caution">
    <text evidence="1">The sequence shown here is derived from an EMBL/GenBank/DDBJ whole genome shotgun (WGS) entry which is preliminary data.</text>
</comment>
<dbReference type="EMBL" id="JACHIR010000001">
    <property type="protein sequence ID" value="MBB5892864.1"/>
    <property type="molecule type" value="Genomic_DNA"/>
</dbReference>
<evidence type="ECO:0000313" key="1">
    <source>
        <dbReference type="EMBL" id="MBB5892864.1"/>
    </source>
</evidence>
<organism evidence="1 2">
    <name type="scientific">Kutzneria kofuensis</name>
    <dbReference type="NCBI Taxonomy" id="103725"/>
    <lineage>
        <taxon>Bacteria</taxon>
        <taxon>Bacillati</taxon>
        <taxon>Actinomycetota</taxon>
        <taxon>Actinomycetes</taxon>
        <taxon>Pseudonocardiales</taxon>
        <taxon>Pseudonocardiaceae</taxon>
        <taxon>Kutzneria</taxon>
    </lineage>
</organism>
<keyword evidence="2" id="KW-1185">Reference proteome</keyword>
<evidence type="ECO:0000313" key="2">
    <source>
        <dbReference type="Proteomes" id="UP000585638"/>
    </source>
</evidence>